<dbReference type="PROSITE" id="PS50977">
    <property type="entry name" value="HTH_TETR_2"/>
    <property type="match status" value="1"/>
</dbReference>
<evidence type="ECO:0000256" key="4">
    <source>
        <dbReference type="PROSITE-ProRule" id="PRU00335"/>
    </source>
</evidence>
<keyword evidence="3" id="KW-0804">Transcription</keyword>
<evidence type="ECO:0000256" key="1">
    <source>
        <dbReference type="ARBA" id="ARBA00023015"/>
    </source>
</evidence>
<dbReference type="GO" id="GO:0000976">
    <property type="term" value="F:transcription cis-regulatory region binding"/>
    <property type="evidence" value="ECO:0007669"/>
    <property type="project" value="TreeGrafter"/>
</dbReference>
<comment type="caution">
    <text evidence="6">The sequence shown here is derived from an EMBL/GenBank/DDBJ whole genome shotgun (WGS) entry which is preliminary data.</text>
</comment>
<name>A0A069E6M3_9PROT</name>
<dbReference type="InterPro" id="IPR036271">
    <property type="entry name" value="Tet_transcr_reg_TetR-rel_C_sf"/>
</dbReference>
<dbReference type="GO" id="GO:0003700">
    <property type="term" value="F:DNA-binding transcription factor activity"/>
    <property type="evidence" value="ECO:0007669"/>
    <property type="project" value="TreeGrafter"/>
</dbReference>
<dbReference type="SUPFAM" id="SSF46689">
    <property type="entry name" value="Homeodomain-like"/>
    <property type="match status" value="1"/>
</dbReference>
<dbReference type="SUPFAM" id="SSF48498">
    <property type="entry name" value="Tetracyclin repressor-like, C-terminal domain"/>
    <property type="match status" value="1"/>
</dbReference>
<evidence type="ECO:0000259" key="5">
    <source>
        <dbReference type="PROSITE" id="PS50977"/>
    </source>
</evidence>
<feature type="DNA-binding region" description="H-T-H motif" evidence="4">
    <location>
        <begin position="34"/>
        <end position="53"/>
    </location>
</feature>
<organism evidence="6 7">
    <name type="scientific">Hyphomonas adhaerens MHS-3</name>
    <dbReference type="NCBI Taxonomy" id="1280949"/>
    <lineage>
        <taxon>Bacteria</taxon>
        <taxon>Pseudomonadati</taxon>
        <taxon>Pseudomonadota</taxon>
        <taxon>Alphaproteobacteria</taxon>
        <taxon>Hyphomonadales</taxon>
        <taxon>Hyphomonadaceae</taxon>
        <taxon>Hyphomonas</taxon>
    </lineage>
</organism>
<keyword evidence="1" id="KW-0805">Transcription regulation</keyword>
<gene>
    <name evidence="6" type="ORF">HAD_16212</name>
</gene>
<evidence type="ECO:0000313" key="6">
    <source>
        <dbReference type="EMBL" id="KCZ83248.1"/>
    </source>
</evidence>
<dbReference type="eggNOG" id="COG1309">
    <property type="taxonomic scope" value="Bacteria"/>
</dbReference>
<evidence type="ECO:0000313" key="7">
    <source>
        <dbReference type="Proteomes" id="UP000027446"/>
    </source>
</evidence>
<dbReference type="AlphaFoldDB" id="A0A069E6M3"/>
<dbReference type="Pfam" id="PF00440">
    <property type="entry name" value="TetR_N"/>
    <property type="match status" value="1"/>
</dbReference>
<dbReference type="RefSeq" id="WP_035573539.1">
    <property type="nucleotide sequence ID" value="NZ_ARYH01000003.1"/>
</dbReference>
<dbReference type="PRINTS" id="PR00455">
    <property type="entry name" value="HTHTETR"/>
</dbReference>
<dbReference type="InterPro" id="IPR050109">
    <property type="entry name" value="HTH-type_TetR-like_transc_reg"/>
</dbReference>
<accession>A0A069E6M3</accession>
<dbReference type="PANTHER" id="PTHR30055">
    <property type="entry name" value="HTH-TYPE TRANSCRIPTIONAL REGULATOR RUTR"/>
    <property type="match status" value="1"/>
</dbReference>
<sequence length="206" mass="23432">MSRSRFEKLNPDKQHRLIESAAEEFAAKGYEAASLNRILEQAGMSKSSLYYYFDDKADLFTTLVDRSLGLLFREIGGFDASTLTEDNFWSEMEALAQRFTALGNSNAWYVKMGRMFYRLRSDPAHSAPTERSFVAARRWITDILRKGQALGAVRTDLPETLLVDAAMGLGEALDLWVLNHWDEIPDDARLRMANDQVGLFRRLLAP</sequence>
<reference evidence="6 7" key="1">
    <citation type="journal article" date="2014" name="Antonie Van Leeuwenhoek">
        <title>Hyphomonas beringensis sp. nov. and Hyphomonas chukchiensis sp. nov., isolated from surface seawater of the Bering Sea and Chukchi Sea.</title>
        <authorList>
            <person name="Li C."/>
            <person name="Lai Q."/>
            <person name="Li G."/>
            <person name="Dong C."/>
            <person name="Wang J."/>
            <person name="Liao Y."/>
            <person name="Shao Z."/>
        </authorList>
    </citation>
    <scope>NUCLEOTIDE SEQUENCE [LARGE SCALE GENOMIC DNA]</scope>
    <source>
        <strain evidence="6 7">MHS-3</strain>
    </source>
</reference>
<dbReference type="PANTHER" id="PTHR30055:SF234">
    <property type="entry name" value="HTH-TYPE TRANSCRIPTIONAL REGULATOR BETI"/>
    <property type="match status" value="1"/>
</dbReference>
<dbReference type="InterPro" id="IPR009057">
    <property type="entry name" value="Homeodomain-like_sf"/>
</dbReference>
<dbReference type="PATRIC" id="fig|1280949.3.peg.3292"/>
<protein>
    <submittedName>
        <fullName evidence="6">TetR family transcriptional regulator</fullName>
    </submittedName>
</protein>
<dbReference type="STRING" id="1280949.HAD_16212"/>
<keyword evidence="2 4" id="KW-0238">DNA-binding</keyword>
<keyword evidence="7" id="KW-1185">Reference proteome</keyword>
<evidence type="ECO:0000256" key="2">
    <source>
        <dbReference type="ARBA" id="ARBA00023125"/>
    </source>
</evidence>
<dbReference type="InterPro" id="IPR001647">
    <property type="entry name" value="HTH_TetR"/>
</dbReference>
<evidence type="ECO:0000256" key="3">
    <source>
        <dbReference type="ARBA" id="ARBA00023163"/>
    </source>
</evidence>
<dbReference type="EMBL" id="ARYH01000003">
    <property type="protein sequence ID" value="KCZ83248.1"/>
    <property type="molecule type" value="Genomic_DNA"/>
</dbReference>
<dbReference type="Gene3D" id="1.10.357.10">
    <property type="entry name" value="Tetracycline Repressor, domain 2"/>
    <property type="match status" value="1"/>
</dbReference>
<proteinExistence type="predicted"/>
<dbReference type="Proteomes" id="UP000027446">
    <property type="component" value="Unassembled WGS sequence"/>
</dbReference>
<feature type="domain" description="HTH tetR-type" evidence="5">
    <location>
        <begin position="11"/>
        <end position="71"/>
    </location>
</feature>